<evidence type="ECO:0000256" key="2">
    <source>
        <dbReference type="ARBA" id="ARBA00004906"/>
    </source>
</evidence>
<feature type="region of interest" description="Disordered" evidence="15">
    <location>
        <begin position="422"/>
        <end position="442"/>
    </location>
</feature>
<evidence type="ECO:0000313" key="18">
    <source>
        <dbReference type="Proteomes" id="UP001201163"/>
    </source>
</evidence>
<keyword evidence="8" id="KW-0863">Zinc-finger</keyword>
<sequence length="442" mass="49284">MNQLTSWQQLWDRAQPMLGNAEQSLAGTVSPTPRILRVGQLDAELLDVELVNLLRDPLSKAVGLVNSTLKSRFEPELSLFIQLTLYRLSVWANGASYGAKLQDLEYAIASANGRSVSSRLPRKILLVHGALTIVLPYVHTRLRGHALSKAWPDAPSSDRRRKAWELMTRLETAHAAVALVSFIAFLWDGRYRTTVDRLLGMKLVPSRRLIRRNVSYEFMNRQMVWHAFTEFLVFLLPLLPHRKLRRLAGTAANAILHPLTAILTLFPTPARALFGFDPHPKQGDAQLNRRGKFAHLPEDECAICYDNATATTLGIADPMAFAIQPRPPRVERRDEPPAHPLTTPYRTSCGHIYCYTCIAEKMLRAADEGEGQWECLRCAERVLGAERFHVEGVYWASEGDEGSVGDWGSDYFDEMGSSLSGVSGMSAGSQSWVSGSDEGQSD</sequence>
<evidence type="ECO:0000259" key="16">
    <source>
        <dbReference type="SMART" id="SM00184"/>
    </source>
</evidence>
<accession>A0AAD4QH49</accession>
<dbReference type="GO" id="GO:0016740">
    <property type="term" value="F:transferase activity"/>
    <property type="evidence" value="ECO:0007669"/>
    <property type="project" value="UniProtKB-KW"/>
</dbReference>
<dbReference type="InterPro" id="IPR017907">
    <property type="entry name" value="Znf_RING_CS"/>
</dbReference>
<keyword evidence="14" id="KW-0576">Peroxisome</keyword>
<dbReference type="Gene3D" id="3.30.40.10">
    <property type="entry name" value="Zinc/RING finger domain, C3HC4 (zinc finger)"/>
    <property type="match status" value="1"/>
</dbReference>
<keyword evidence="13" id="KW-0472">Membrane</keyword>
<organism evidence="17 18">
    <name type="scientific">Lactarius akahatsu</name>
    <dbReference type="NCBI Taxonomy" id="416441"/>
    <lineage>
        <taxon>Eukaryota</taxon>
        <taxon>Fungi</taxon>
        <taxon>Dikarya</taxon>
        <taxon>Basidiomycota</taxon>
        <taxon>Agaricomycotina</taxon>
        <taxon>Agaricomycetes</taxon>
        <taxon>Russulales</taxon>
        <taxon>Russulaceae</taxon>
        <taxon>Lactarius</taxon>
    </lineage>
</organism>
<keyword evidence="18" id="KW-1185">Reference proteome</keyword>
<evidence type="ECO:0000256" key="15">
    <source>
        <dbReference type="SAM" id="MobiDB-lite"/>
    </source>
</evidence>
<dbReference type="GO" id="GO:0016562">
    <property type="term" value="P:protein import into peroxisome matrix, receptor recycling"/>
    <property type="evidence" value="ECO:0007669"/>
    <property type="project" value="UniProtKB-ARBA"/>
</dbReference>
<evidence type="ECO:0000256" key="5">
    <source>
        <dbReference type="ARBA" id="ARBA00022679"/>
    </source>
</evidence>
<keyword evidence="7" id="KW-0479">Metal-binding</keyword>
<dbReference type="GO" id="GO:0005778">
    <property type="term" value="C:peroxisomal membrane"/>
    <property type="evidence" value="ECO:0007669"/>
    <property type="project" value="UniProtKB-SubCell"/>
</dbReference>
<dbReference type="PANTHER" id="PTHR23350">
    <property type="entry name" value="PEROXISOME ASSEMBLY PROTEIN 10"/>
    <property type="match status" value="1"/>
</dbReference>
<keyword evidence="5" id="KW-0808">Transferase</keyword>
<dbReference type="Pfam" id="PF13445">
    <property type="entry name" value="zf-RING_UBOX"/>
    <property type="match status" value="1"/>
</dbReference>
<comment type="caution">
    <text evidence="17">The sequence shown here is derived from an EMBL/GenBank/DDBJ whole genome shotgun (WGS) entry which is preliminary data.</text>
</comment>
<keyword evidence="4" id="KW-0813">Transport</keyword>
<dbReference type="SMART" id="SM00184">
    <property type="entry name" value="RING"/>
    <property type="match status" value="1"/>
</dbReference>
<dbReference type="GO" id="GO:0008270">
    <property type="term" value="F:zinc ion binding"/>
    <property type="evidence" value="ECO:0007669"/>
    <property type="project" value="UniProtKB-KW"/>
</dbReference>
<protein>
    <submittedName>
        <fullName evidence="17">Pex12 amino terminal region-domain-containing protein</fullName>
    </submittedName>
</protein>
<keyword evidence="6" id="KW-0812">Transmembrane</keyword>
<dbReference type="InterPro" id="IPR025654">
    <property type="entry name" value="PEX2/10"/>
</dbReference>
<evidence type="ECO:0000313" key="17">
    <source>
        <dbReference type="EMBL" id="KAH8999225.1"/>
    </source>
</evidence>
<evidence type="ECO:0000256" key="6">
    <source>
        <dbReference type="ARBA" id="ARBA00022692"/>
    </source>
</evidence>
<evidence type="ECO:0000256" key="11">
    <source>
        <dbReference type="ARBA" id="ARBA00022927"/>
    </source>
</evidence>
<name>A0AAD4QH49_9AGAM</name>
<evidence type="ECO:0000256" key="7">
    <source>
        <dbReference type="ARBA" id="ARBA00022723"/>
    </source>
</evidence>
<dbReference type="InterPro" id="IPR013083">
    <property type="entry name" value="Znf_RING/FYVE/PHD"/>
</dbReference>
<evidence type="ECO:0000256" key="9">
    <source>
        <dbReference type="ARBA" id="ARBA00022786"/>
    </source>
</evidence>
<dbReference type="PROSITE" id="PS00518">
    <property type="entry name" value="ZF_RING_1"/>
    <property type="match status" value="1"/>
</dbReference>
<dbReference type="Proteomes" id="UP001201163">
    <property type="component" value="Unassembled WGS sequence"/>
</dbReference>
<evidence type="ECO:0000256" key="4">
    <source>
        <dbReference type="ARBA" id="ARBA00022448"/>
    </source>
</evidence>
<dbReference type="AlphaFoldDB" id="A0AAD4QH49"/>
<evidence type="ECO:0000256" key="1">
    <source>
        <dbReference type="ARBA" id="ARBA00004585"/>
    </source>
</evidence>
<keyword evidence="11" id="KW-0653">Protein transport</keyword>
<evidence type="ECO:0000256" key="8">
    <source>
        <dbReference type="ARBA" id="ARBA00022771"/>
    </source>
</evidence>
<feature type="domain" description="RING-type" evidence="16">
    <location>
        <begin position="301"/>
        <end position="378"/>
    </location>
</feature>
<gene>
    <name evidence="17" type="ORF">EDB92DRAFT_1790806</name>
</gene>
<dbReference type="Pfam" id="PF04757">
    <property type="entry name" value="Pex2_Pex12"/>
    <property type="match status" value="1"/>
</dbReference>
<feature type="compositionally biased region" description="Polar residues" evidence="15">
    <location>
        <begin position="430"/>
        <end position="442"/>
    </location>
</feature>
<dbReference type="InterPro" id="IPR006845">
    <property type="entry name" value="Pex_N"/>
</dbReference>
<dbReference type="SUPFAM" id="SSF57850">
    <property type="entry name" value="RING/U-box"/>
    <property type="match status" value="1"/>
</dbReference>
<dbReference type="GO" id="GO:0016567">
    <property type="term" value="P:protein ubiquitination"/>
    <property type="evidence" value="ECO:0007669"/>
    <property type="project" value="UniProtKB-ARBA"/>
</dbReference>
<comment type="similarity">
    <text evidence="3">Belongs to the pex2/pex10/pex12 family.</text>
</comment>
<keyword evidence="9" id="KW-0833">Ubl conjugation pathway</keyword>
<comment type="pathway">
    <text evidence="2">Protein modification; protein ubiquitination.</text>
</comment>
<evidence type="ECO:0000256" key="13">
    <source>
        <dbReference type="ARBA" id="ARBA00023136"/>
    </source>
</evidence>
<keyword evidence="10" id="KW-0862">Zinc</keyword>
<dbReference type="InterPro" id="IPR027370">
    <property type="entry name" value="Znf-RING_euk"/>
</dbReference>
<dbReference type="EMBL" id="JAKELL010000004">
    <property type="protein sequence ID" value="KAH8999225.1"/>
    <property type="molecule type" value="Genomic_DNA"/>
</dbReference>
<evidence type="ECO:0000256" key="10">
    <source>
        <dbReference type="ARBA" id="ARBA00022833"/>
    </source>
</evidence>
<dbReference type="PANTHER" id="PTHR23350:SF4">
    <property type="entry name" value="PEROXISOME BIOGENESIS FACTOR 2"/>
    <property type="match status" value="1"/>
</dbReference>
<reference evidence="17" key="1">
    <citation type="submission" date="2022-01" db="EMBL/GenBank/DDBJ databases">
        <title>Comparative genomics reveals a dynamic genome evolution in the ectomycorrhizal milk-cap (Lactarius) mushrooms.</title>
        <authorList>
            <consortium name="DOE Joint Genome Institute"/>
            <person name="Lebreton A."/>
            <person name="Tang N."/>
            <person name="Kuo A."/>
            <person name="LaButti K."/>
            <person name="Drula E."/>
            <person name="Barry K."/>
            <person name="Clum A."/>
            <person name="Lipzen A."/>
            <person name="Mousain D."/>
            <person name="Ng V."/>
            <person name="Wang R."/>
            <person name="Wang X."/>
            <person name="Dai Y."/>
            <person name="Henrissat B."/>
            <person name="Grigoriev I.V."/>
            <person name="Guerin-Laguette A."/>
            <person name="Yu F."/>
            <person name="Martin F.M."/>
        </authorList>
    </citation>
    <scope>NUCLEOTIDE SEQUENCE</scope>
    <source>
        <strain evidence="17">QP</strain>
    </source>
</reference>
<dbReference type="InterPro" id="IPR001841">
    <property type="entry name" value="Znf_RING"/>
</dbReference>
<comment type="subcellular location">
    <subcellularLocation>
        <location evidence="1">Peroxisome membrane</location>
        <topology evidence="1">Multi-pass membrane protein</topology>
    </subcellularLocation>
</comment>
<evidence type="ECO:0000256" key="14">
    <source>
        <dbReference type="ARBA" id="ARBA00023140"/>
    </source>
</evidence>
<proteinExistence type="inferred from homology"/>
<evidence type="ECO:0000256" key="12">
    <source>
        <dbReference type="ARBA" id="ARBA00022989"/>
    </source>
</evidence>
<evidence type="ECO:0000256" key="3">
    <source>
        <dbReference type="ARBA" id="ARBA00008704"/>
    </source>
</evidence>
<keyword evidence="12" id="KW-1133">Transmembrane helix</keyword>